<dbReference type="GO" id="GO:0110001">
    <property type="term" value="C:toxin-antitoxin complex"/>
    <property type="evidence" value="ECO:0007669"/>
    <property type="project" value="InterPro"/>
</dbReference>
<proteinExistence type="predicted"/>
<dbReference type="AlphaFoldDB" id="A0A1G8MPM5"/>
<keyword evidence="5" id="KW-0378">Hydrolase</keyword>
<dbReference type="GO" id="GO:0016787">
    <property type="term" value="F:hydrolase activity"/>
    <property type="evidence" value="ECO:0007669"/>
    <property type="project" value="UniProtKB-KW"/>
</dbReference>
<evidence type="ECO:0000256" key="2">
    <source>
        <dbReference type="ARBA" id="ARBA00022649"/>
    </source>
</evidence>
<evidence type="ECO:0000256" key="4">
    <source>
        <dbReference type="ARBA" id="ARBA00022741"/>
    </source>
</evidence>
<keyword evidence="1" id="KW-0597">Phosphoprotein</keyword>
<keyword evidence="3" id="KW-0540">Nuclease</keyword>
<protein>
    <submittedName>
        <fullName evidence="6">Uncharacterized conserved protein, contains HEPN domain</fullName>
    </submittedName>
</protein>
<evidence type="ECO:0000256" key="3">
    <source>
        <dbReference type="ARBA" id="ARBA00022722"/>
    </source>
</evidence>
<name>A0A1G8MPM5_9HYPH</name>
<reference evidence="7" key="1">
    <citation type="submission" date="2016-10" db="EMBL/GenBank/DDBJ databases">
        <authorList>
            <person name="Varghese N."/>
            <person name="Submissions S."/>
        </authorList>
    </citation>
    <scope>NUCLEOTIDE SEQUENCE [LARGE SCALE GENOMIC DNA]</scope>
    <source>
        <strain evidence="7">CGMCC 1.11022</strain>
    </source>
</reference>
<dbReference type="InterPro" id="IPR008201">
    <property type="entry name" value="HepT-like"/>
</dbReference>
<dbReference type="Proteomes" id="UP000198894">
    <property type="component" value="Unassembled WGS sequence"/>
</dbReference>
<gene>
    <name evidence="6" type="ORF">SAMN05428953_102630</name>
</gene>
<keyword evidence="4" id="KW-0547">Nucleotide-binding</keyword>
<evidence type="ECO:0000256" key="5">
    <source>
        <dbReference type="ARBA" id="ARBA00022801"/>
    </source>
</evidence>
<dbReference type="GO" id="GO:0000166">
    <property type="term" value="F:nucleotide binding"/>
    <property type="evidence" value="ECO:0007669"/>
    <property type="project" value="UniProtKB-KW"/>
</dbReference>
<dbReference type="PANTHER" id="PTHR34139">
    <property type="entry name" value="UPF0331 PROTEIN MJ0127"/>
    <property type="match status" value="1"/>
</dbReference>
<accession>A0A1G8MPM5</accession>
<organism evidence="6 7">
    <name type="scientific">Mesorhizobium muleiense</name>
    <dbReference type="NCBI Taxonomy" id="1004279"/>
    <lineage>
        <taxon>Bacteria</taxon>
        <taxon>Pseudomonadati</taxon>
        <taxon>Pseudomonadota</taxon>
        <taxon>Alphaproteobacteria</taxon>
        <taxon>Hyphomicrobiales</taxon>
        <taxon>Phyllobacteriaceae</taxon>
        <taxon>Mesorhizobium</taxon>
    </lineage>
</organism>
<evidence type="ECO:0000313" key="7">
    <source>
        <dbReference type="Proteomes" id="UP000198894"/>
    </source>
</evidence>
<dbReference type="EMBL" id="FNEE01000002">
    <property type="protein sequence ID" value="SDI69807.1"/>
    <property type="molecule type" value="Genomic_DNA"/>
</dbReference>
<dbReference type="GO" id="GO:0004540">
    <property type="term" value="F:RNA nuclease activity"/>
    <property type="evidence" value="ECO:0007669"/>
    <property type="project" value="InterPro"/>
</dbReference>
<sequence>MAVRRIEPILAEIMAALDGISTATAGKTLDDFRDDWLLRHGVERGIEIISEATRHIPDDLLALAPEIPWKQIRGIGNVLRHEYHKTSDAIVWTVVTDSLSPLRLAVERILEASRRK</sequence>
<evidence type="ECO:0000256" key="1">
    <source>
        <dbReference type="ARBA" id="ARBA00022553"/>
    </source>
</evidence>
<keyword evidence="7" id="KW-1185">Reference proteome</keyword>
<keyword evidence="2" id="KW-1277">Toxin-antitoxin system</keyword>
<evidence type="ECO:0000313" key="6">
    <source>
        <dbReference type="EMBL" id="SDI69807.1"/>
    </source>
</evidence>
<dbReference type="InterPro" id="IPR051813">
    <property type="entry name" value="HepT_RNase_toxin"/>
</dbReference>
<dbReference type="RefSeq" id="WP_091591583.1">
    <property type="nucleotide sequence ID" value="NZ_FNEE01000002.1"/>
</dbReference>
<dbReference type="Pfam" id="PF01934">
    <property type="entry name" value="HepT-like"/>
    <property type="match status" value="1"/>
</dbReference>
<dbReference type="PANTHER" id="PTHR34139:SF1">
    <property type="entry name" value="RNASE MJ1380-RELATED"/>
    <property type="match status" value="1"/>
</dbReference>